<feature type="domain" description="Response regulatory" evidence="2">
    <location>
        <begin position="10"/>
        <end position="126"/>
    </location>
</feature>
<evidence type="ECO:0000256" key="1">
    <source>
        <dbReference type="PROSITE-ProRule" id="PRU00169"/>
    </source>
</evidence>
<dbReference type="Pfam" id="PF00072">
    <property type="entry name" value="Response_reg"/>
    <property type="match status" value="1"/>
</dbReference>
<protein>
    <submittedName>
        <fullName evidence="3">Response regulator</fullName>
    </submittedName>
</protein>
<organism evidence="3 4">
    <name type="scientific">Motilibacter deserti</name>
    <dbReference type="NCBI Taxonomy" id="2714956"/>
    <lineage>
        <taxon>Bacteria</taxon>
        <taxon>Bacillati</taxon>
        <taxon>Actinomycetota</taxon>
        <taxon>Actinomycetes</taxon>
        <taxon>Motilibacterales</taxon>
        <taxon>Motilibacteraceae</taxon>
        <taxon>Motilibacter</taxon>
    </lineage>
</organism>
<evidence type="ECO:0000313" key="4">
    <source>
        <dbReference type="Proteomes" id="UP000800981"/>
    </source>
</evidence>
<gene>
    <name evidence="3" type="ORF">G9H71_15990</name>
</gene>
<dbReference type="SMART" id="SM00448">
    <property type="entry name" value="REC"/>
    <property type="match status" value="1"/>
</dbReference>
<dbReference type="InterPro" id="IPR001789">
    <property type="entry name" value="Sig_transdc_resp-reg_receiver"/>
</dbReference>
<name>A0ABX0GWF0_9ACTN</name>
<evidence type="ECO:0000313" key="3">
    <source>
        <dbReference type="EMBL" id="NHC15283.1"/>
    </source>
</evidence>
<dbReference type="Gene3D" id="3.40.50.2300">
    <property type="match status" value="1"/>
</dbReference>
<keyword evidence="1" id="KW-0597">Phosphoprotein</keyword>
<dbReference type="EMBL" id="JAANNP010000022">
    <property type="protein sequence ID" value="NHC15283.1"/>
    <property type="molecule type" value="Genomic_DNA"/>
</dbReference>
<comment type="caution">
    <text evidence="3">The sequence shown here is derived from an EMBL/GenBank/DDBJ whole genome shotgun (WGS) entry which is preliminary data.</text>
</comment>
<reference evidence="3 4" key="1">
    <citation type="submission" date="2020-03" db="EMBL/GenBank/DDBJ databases">
        <title>Two novel Motilibacter sp.</title>
        <authorList>
            <person name="Liu S."/>
        </authorList>
    </citation>
    <scope>NUCLEOTIDE SEQUENCE [LARGE SCALE GENOMIC DNA]</scope>
    <source>
        <strain evidence="3 4">E257</strain>
    </source>
</reference>
<feature type="modified residue" description="4-aspartylphosphate" evidence="1">
    <location>
        <position position="59"/>
    </location>
</feature>
<dbReference type="PROSITE" id="PS50110">
    <property type="entry name" value="RESPONSE_REGULATORY"/>
    <property type="match status" value="1"/>
</dbReference>
<keyword evidence="4" id="KW-1185">Reference proteome</keyword>
<evidence type="ECO:0000259" key="2">
    <source>
        <dbReference type="PROSITE" id="PS50110"/>
    </source>
</evidence>
<dbReference type="InterPro" id="IPR052048">
    <property type="entry name" value="ST_Response_Regulator"/>
</dbReference>
<dbReference type="SUPFAM" id="SSF52172">
    <property type="entry name" value="CheY-like"/>
    <property type="match status" value="1"/>
</dbReference>
<sequence length="136" mass="14589">MSDQDTSRPRALVVDDAPTVRLYHGEILRSAGFDVDEAGNGFEALELALATAYDLLVVDVNMPQMDGYELLTRLRSDEVALTCPVVTISTEADEPDADNAYRAGANLYLVKPVAPDLLEHVAGVLTSSLPAPWSAS</sequence>
<dbReference type="InterPro" id="IPR011006">
    <property type="entry name" value="CheY-like_superfamily"/>
</dbReference>
<dbReference type="RefSeq" id="WP_166283563.1">
    <property type="nucleotide sequence ID" value="NZ_JAANNP010000022.1"/>
</dbReference>
<accession>A0ABX0GWF0</accession>
<dbReference type="Proteomes" id="UP000800981">
    <property type="component" value="Unassembled WGS sequence"/>
</dbReference>
<dbReference type="PANTHER" id="PTHR43228:SF1">
    <property type="entry name" value="TWO-COMPONENT RESPONSE REGULATOR ARR22"/>
    <property type="match status" value="1"/>
</dbReference>
<proteinExistence type="predicted"/>
<dbReference type="PANTHER" id="PTHR43228">
    <property type="entry name" value="TWO-COMPONENT RESPONSE REGULATOR"/>
    <property type="match status" value="1"/>
</dbReference>